<evidence type="ECO:0000259" key="3">
    <source>
        <dbReference type="Pfam" id="PF11800"/>
    </source>
</evidence>
<feature type="region of interest" description="Disordered" evidence="1">
    <location>
        <begin position="271"/>
        <end position="296"/>
    </location>
</feature>
<proteinExistence type="predicted"/>
<protein>
    <submittedName>
        <fullName evidence="4">Replication protein C C-terminal region</fullName>
    </submittedName>
</protein>
<dbReference type="InterPro" id="IPR005090">
    <property type="entry name" value="RepC_N"/>
</dbReference>
<feature type="domain" description="Plasmid replication protein C N-terminal" evidence="2">
    <location>
        <begin position="21"/>
        <end position="168"/>
    </location>
</feature>
<dbReference type="RefSeq" id="WP_084732212.1">
    <property type="nucleotide sequence ID" value="NZ_FRCK01000014.1"/>
</dbReference>
<reference evidence="5" key="1">
    <citation type="submission" date="2016-11" db="EMBL/GenBank/DDBJ databases">
        <authorList>
            <person name="Varghese N."/>
            <person name="Submissions S."/>
        </authorList>
    </citation>
    <scope>NUCLEOTIDE SEQUENCE [LARGE SCALE GENOMIC DNA]</scope>
    <source>
        <strain evidence="5">DSM 6637</strain>
    </source>
</reference>
<dbReference type="Pfam" id="PF03428">
    <property type="entry name" value="RP-C"/>
    <property type="match status" value="1"/>
</dbReference>
<sequence length="418" mass="46457">MTYAYARPLADERPQRRLPSGRRCTRDAVVQLIIDAGNALGLTAPLRDTLLRLISATDYDDWSDPDGDPVCMIHQQDVAHDRGRDSRTIRGHERALERLRLIERRTGNDGRRGGSTRAGERLGISFQPLIEALPQLDALRRAHKQANAVYRALRLECSCARRRFRLALDDLRARDPQHPALQSAQAAYDAWPRRYAVFRSVEELKDHLDEVEVHTDELWKIVSLCGKISAAPDAEAPPILHSTTDPLIEDCSGSSAKNTTARWRAGDIHLAADPDGSAEGLEQDDGSGGAERNPSDVDWLTPPLIGQIAHEDFLTWLQIEARGGRWSRAVIIAAAGRRVPELGIGQHAWAQACKDLTPYRAALTVLAIDANRLHPVTPIRNPGGTLIELLRRNRRHAFNLAGMLIGLRDRARQREAAS</sequence>
<dbReference type="EMBL" id="FRCK01000014">
    <property type="protein sequence ID" value="SHM56946.1"/>
    <property type="molecule type" value="Genomic_DNA"/>
</dbReference>
<dbReference type="Proteomes" id="UP000184444">
    <property type="component" value="Unassembled WGS sequence"/>
</dbReference>
<feature type="domain" description="Plasmid replication protein C C-terminal" evidence="3">
    <location>
        <begin position="331"/>
        <end position="409"/>
    </location>
</feature>
<gene>
    <name evidence="4" type="ORF">SAMN05444389_11417</name>
</gene>
<name>A0A1M7JVA4_9RHOB</name>
<dbReference type="Pfam" id="PF11800">
    <property type="entry name" value="RP-C_C"/>
    <property type="match status" value="1"/>
</dbReference>
<accession>A0A1M7JVA4</accession>
<evidence type="ECO:0000313" key="5">
    <source>
        <dbReference type="Proteomes" id="UP000184444"/>
    </source>
</evidence>
<evidence type="ECO:0000259" key="2">
    <source>
        <dbReference type="Pfam" id="PF03428"/>
    </source>
</evidence>
<dbReference type="InterPro" id="IPR021760">
    <property type="entry name" value="RepC_C"/>
</dbReference>
<feature type="region of interest" description="Disordered" evidence="1">
    <location>
        <begin position="1"/>
        <end position="22"/>
    </location>
</feature>
<dbReference type="STRING" id="53463.SAMN05444389_11417"/>
<keyword evidence="5" id="KW-1185">Reference proteome</keyword>
<organism evidence="4 5">
    <name type="scientific">Paracoccus solventivorans</name>
    <dbReference type="NCBI Taxonomy" id="53463"/>
    <lineage>
        <taxon>Bacteria</taxon>
        <taxon>Pseudomonadati</taxon>
        <taxon>Pseudomonadota</taxon>
        <taxon>Alphaproteobacteria</taxon>
        <taxon>Rhodobacterales</taxon>
        <taxon>Paracoccaceae</taxon>
        <taxon>Paracoccus</taxon>
    </lineage>
</organism>
<dbReference type="OrthoDB" id="7488837at2"/>
<evidence type="ECO:0000256" key="1">
    <source>
        <dbReference type="SAM" id="MobiDB-lite"/>
    </source>
</evidence>
<evidence type="ECO:0000313" key="4">
    <source>
        <dbReference type="EMBL" id="SHM56946.1"/>
    </source>
</evidence>
<dbReference type="AlphaFoldDB" id="A0A1M7JVA4"/>